<sequence>MTFLHLALQPFIPEEHFTLCITRGGKRIVPSECNHIAEMSIKNKLESTELFFDQSSTVLDMYLKVLWWSSE</sequence>
<dbReference type="AlphaFoldDB" id="A0A8J5RYT0"/>
<dbReference type="EMBL" id="JAAALK010000288">
    <property type="protein sequence ID" value="KAG8051685.1"/>
    <property type="molecule type" value="Genomic_DNA"/>
</dbReference>
<name>A0A8J5RYT0_ZIZPA</name>
<organism evidence="1 2">
    <name type="scientific">Zizania palustris</name>
    <name type="common">Northern wild rice</name>
    <dbReference type="NCBI Taxonomy" id="103762"/>
    <lineage>
        <taxon>Eukaryota</taxon>
        <taxon>Viridiplantae</taxon>
        <taxon>Streptophyta</taxon>
        <taxon>Embryophyta</taxon>
        <taxon>Tracheophyta</taxon>
        <taxon>Spermatophyta</taxon>
        <taxon>Magnoliopsida</taxon>
        <taxon>Liliopsida</taxon>
        <taxon>Poales</taxon>
        <taxon>Poaceae</taxon>
        <taxon>BOP clade</taxon>
        <taxon>Oryzoideae</taxon>
        <taxon>Oryzeae</taxon>
        <taxon>Zizaniinae</taxon>
        <taxon>Zizania</taxon>
    </lineage>
</organism>
<comment type="caution">
    <text evidence="1">The sequence shown here is derived from an EMBL/GenBank/DDBJ whole genome shotgun (WGS) entry which is preliminary data.</text>
</comment>
<accession>A0A8J5RYT0</accession>
<reference evidence="1" key="1">
    <citation type="journal article" date="2021" name="bioRxiv">
        <title>Whole Genome Assembly and Annotation of Northern Wild Rice, Zizania palustris L., Supports a Whole Genome Duplication in the Zizania Genus.</title>
        <authorList>
            <person name="Haas M."/>
            <person name="Kono T."/>
            <person name="Macchietto M."/>
            <person name="Millas R."/>
            <person name="McGilp L."/>
            <person name="Shao M."/>
            <person name="Duquette J."/>
            <person name="Hirsch C.N."/>
            <person name="Kimball J."/>
        </authorList>
    </citation>
    <scope>NUCLEOTIDE SEQUENCE</scope>
    <source>
        <tissue evidence="1">Fresh leaf tissue</tissue>
    </source>
</reference>
<gene>
    <name evidence="1" type="ORF">GUJ93_ZPchr0001g30246</name>
</gene>
<evidence type="ECO:0000313" key="2">
    <source>
        <dbReference type="Proteomes" id="UP000729402"/>
    </source>
</evidence>
<reference evidence="1" key="2">
    <citation type="submission" date="2021-02" db="EMBL/GenBank/DDBJ databases">
        <authorList>
            <person name="Kimball J.A."/>
            <person name="Haas M.W."/>
            <person name="Macchietto M."/>
            <person name="Kono T."/>
            <person name="Duquette J."/>
            <person name="Shao M."/>
        </authorList>
    </citation>
    <scope>NUCLEOTIDE SEQUENCE</scope>
    <source>
        <tissue evidence="1">Fresh leaf tissue</tissue>
    </source>
</reference>
<dbReference type="Proteomes" id="UP000729402">
    <property type="component" value="Unassembled WGS sequence"/>
</dbReference>
<keyword evidence="2" id="KW-1185">Reference proteome</keyword>
<evidence type="ECO:0000313" key="1">
    <source>
        <dbReference type="EMBL" id="KAG8051685.1"/>
    </source>
</evidence>
<protein>
    <submittedName>
        <fullName evidence="1">Uncharacterized protein</fullName>
    </submittedName>
</protein>
<proteinExistence type="predicted"/>